<accession>A0A7M1XIH9</accession>
<gene>
    <name evidence="1" type="ORF">DYE49_02450</name>
</gene>
<dbReference type="KEGG" id="trc:DYE49_02450"/>
<evidence type="ECO:0008006" key="3">
    <source>
        <dbReference type="Google" id="ProtNLM"/>
    </source>
</evidence>
<dbReference type="AlphaFoldDB" id="A0A7M1XIH9"/>
<dbReference type="InterPro" id="IPR027417">
    <property type="entry name" value="P-loop_NTPase"/>
</dbReference>
<evidence type="ECO:0000313" key="2">
    <source>
        <dbReference type="Proteomes" id="UP000593591"/>
    </source>
</evidence>
<dbReference type="SUPFAM" id="SSF52540">
    <property type="entry name" value="P-loop containing nucleoside triphosphate hydrolases"/>
    <property type="match status" value="1"/>
</dbReference>
<organism evidence="1 2">
    <name type="scientific">Treponema rectale</name>
    <dbReference type="NCBI Taxonomy" id="744512"/>
    <lineage>
        <taxon>Bacteria</taxon>
        <taxon>Pseudomonadati</taxon>
        <taxon>Spirochaetota</taxon>
        <taxon>Spirochaetia</taxon>
        <taxon>Spirochaetales</taxon>
        <taxon>Treponemataceae</taxon>
        <taxon>Treponema</taxon>
    </lineage>
</organism>
<sequence>MNIIDPNNTNPFSYVILPSDFEIKDEAQIIFAPNGVGKTSLFRILKGQNNGRCEVYTYDGESEPTYKSIEGKKKSFVIDPLPSNYITEKGKLEFNKDLLNTKELLTSLYGTAAPKKIKTKTSEVKVINMAENEIIETIVPLEEEDRENLKYVLNFPEDLKKLLLSRDELKKLTEEEKESDIATLELLDRKALYLDYDVNKHEDDIRKNGCPLCGRNDIKVFDDILKIKKEIEDAKLHFFENYSFFLRLPEGISKIDAINISINGILSLSDEKYYSLFKTLGDATKEIQLQNAVKEYNSAKVNVAKYESDRDNAYKNMSASKDTIQKYFPILYPNSTVKFDDKNKTINISTPRSPFTYSEGEKHEIYSTIRELTIIGSDKELVIADDPLTDLDVANEYKNVFRFIKLANENKKKVIIFTCNPNFINIANEYHPSLFKRYYLTSHYISSSNNLEIKMMEMDFRAKKGAYICLQQIVDSSKTTINANVVNMINERANLDLIEQGKEIPDSLTPTNKARANDISKVLHYDMSCGVIINSINITNDQLYEAIDTFTALPSYSNFSELAKDRVFYLASLRVYIEEKLYEYQQERLRRGLSDCFPPKPRGGHYLTKDKIKAVQDLKDSGDLYPIDNMYPKWNKSSLMCLKTMLNDNDHPYSQILPLTYALSIGNDALNSEIENVKDMFS</sequence>
<proteinExistence type="predicted"/>
<reference evidence="1 2" key="1">
    <citation type="submission" date="2018-08" db="EMBL/GenBank/DDBJ databases">
        <title>The first complete genome of Treponema rectale (CHPAT), a commensal spirochete of the bovine rectum.</title>
        <authorList>
            <person name="Staton G.J."/>
            <person name="Clegg S.R."/>
            <person name="Carter S.D."/>
            <person name="Radford A.D."/>
            <person name="Darby A."/>
            <person name="Hall N."/>
            <person name="Birtles R.J."/>
            <person name="Evans N.J."/>
        </authorList>
    </citation>
    <scope>NUCLEOTIDE SEQUENCE [LARGE SCALE GENOMIC DNA]</scope>
    <source>
        <strain evidence="1 2">CHPA</strain>
    </source>
</reference>
<dbReference type="Proteomes" id="UP000593591">
    <property type="component" value="Chromosome"/>
</dbReference>
<dbReference type="Gene3D" id="3.40.50.300">
    <property type="entry name" value="P-loop containing nucleotide triphosphate hydrolases"/>
    <property type="match status" value="1"/>
</dbReference>
<dbReference type="EMBL" id="CP031517">
    <property type="protein sequence ID" value="QOS39376.1"/>
    <property type="molecule type" value="Genomic_DNA"/>
</dbReference>
<protein>
    <recommendedName>
        <fullName evidence="3">Protein CR006 P-loop domain-containing protein</fullName>
    </recommendedName>
</protein>
<evidence type="ECO:0000313" key="1">
    <source>
        <dbReference type="EMBL" id="QOS39376.1"/>
    </source>
</evidence>
<name>A0A7M1XIH9_9SPIR</name>